<dbReference type="SUPFAM" id="SSF46894">
    <property type="entry name" value="C-terminal effector domain of the bipartite response regulators"/>
    <property type="match status" value="1"/>
</dbReference>
<dbReference type="InterPro" id="IPR036388">
    <property type="entry name" value="WH-like_DNA-bd_sf"/>
</dbReference>
<protein>
    <submittedName>
        <fullName evidence="10">Response regulator</fullName>
    </submittedName>
</protein>
<evidence type="ECO:0000259" key="8">
    <source>
        <dbReference type="PROSITE" id="PS50110"/>
    </source>
</evidence>
<keyword evidence="3" id="KW-0805">Transcription regulation</keyword>
<feature type="modified residue" description="4-aspartylphosphate" evidence="6">
    <location>
        <position position="53"/>
    </location>
</feature>
<dbReference type="Proteomes" id="UP001596250">
    <property type="component" value="Unassembled WGS sequence"/>
</dbReference>
<evidence type="ECO:0000256" key="6">
    <source>
        <dbReference type="PROSITE-ProRule" id="PRU00169"/>
    </source>
</evidence>
<dbReference type="PANTHER" id="PTHR48111:SF40">
    <property type="entry name" value="PHOSPHATE REGULON TRANSCRIPTIONAL REGULATORY PROTEIN PHOB"/>
    <property type="match status" value="1"/>
</dbReference>
<name>A0ABW1IT07_9BACL</name>
<evidence type="ECO:0000256" key="2">
    <source>
        <dbReference type="ARBA" id="ARBA00023012"/>
    </source>
</evidence>
<evidence type="ECO:0000256" key="4">
    <source>
        <dbReference type="ARBA" id="ARBA00023125"/>
    </source>
</evidence>
<proteinExistence type="predicted"/>
<dbReference type="RefSeq" id="WP_379895648.1">
    <property type="nucleotide sequence ID" value="NZ_CBCSCT010000020.1"/>
</dbReference>
<dbReference type="InterPro" id="IPR016032">
    <property type="entry name" value="Sig_transdc_resp-reg_C-effctor"/>
</dbReference>
<evidence type="ECO:0000256" key="1">
    <source>
        <dbReference type="ARBA" id="ARBA00022553"/>
    </source>
</evidence>
<dbReference type="SMART" id="SM00448">
    <property type="entry name" value="REC"/>
    <property type="match status" value="1"/>
</dbReference>
<accession>A0ABW1IT07</accession>
<comment type="caution">
    <text evidence="10">The sequence shown here is derived from an EMBL/GenBank/DDBJ whole genome shotgun (WGS) entry which is preliminary data.</text>
</comment>
<dbReference type="PANTHER" id="PTHR48111">
    <property type="entry name" value="REGULATOR OF RPOS"/>
    <property type="match status" value="1"/>
</dbReference>
<evidence type="ECO:0000259" key="9">
    <source>
        <dbReference type="PROSITE" id="PS51755"/>
    </source>
</evidence>
<dbReference type="Gene3D" id="3.40.50.2300">
    <property type="match status" value="1"/>
</dbReference>
<feature type="DNA-binding region" description="OmpR/PhoB-type" evidence="7">
    <location>
        <begin position="128"/>
        <end position="229"/>
    </location>
</feature>
<dbReference type="SUPFAM" id="SSF52172">
    <property type="entry name" value="CheY-like"/>
    <property type="match status" value="1"/>
</dbReference>
<sequence length="229" mass="26130">MSGTVLVIEDDEDIMEMICLYLQSSGYTAIPAINGEEAAKLFATKKPDLVLTDIMLPDASGMEVTRSIRELSDVPIIMMSCKKESHDIVNGLDAGADDYITKPFDPNVVIARIRSQLRRYRHAAQSVQSSLVWEDDYLKIDPVAFKVYVEGRRIHLFAKEMKLLLLLLAHQGQVFHVEQLYEQVWGWDKSSDVRTVMVHIRNLRKKIERDPANPQYIVTVRGFGYKFGL</sequence>
<keyword evidence="4 7" id="KW-0238">DNA-binding</keyword>
<evidence type="ECO:0000256" key="5">
    <source>
        <dbReference type="ARBA" id="ARBA00023163"/>
    </source>
</evidence>
<dbReference type="Gene3D" id="1.10.10.10">
    <property type="entry name" value="Winged helix-like DNA-binding domain superfamily/Winged helix DNA-binding domain"/>
    <property type="match status" value="1"/>
</dbReference>
<dbReference type="SMART" id="SM00862">
    <property type="entry name" value="Trans_reg_C"/>
    <property type="match status" value="1"/>
</dbReference>
<evidence type="ECO:0000256" key="7">
    <source>
        <dbReference type="PROSITE-ProRule" id="PRU01091"/>
    </source>
</evidence>
<evidence type="ECO:0000313" key="11">
    <source>
        <dbReference type="Proteomes" id="UP001596250"/>
    </source>
</evidence>
<keyword evidence="5" id="KW-0804">Transcription</keyword>
<dbReference type="InterPro" id="IPR001867">
    <property type="entry name" value="OmpR/PhoB-type_DNA-bd"/>
</dbReference>
<dbReference type="CDD" id="cd17574">
    <property type="entry name" value="REC_OmpR"/>
    <property type="match status" value="1"/>
</dbReference>
<dbReference type="EMBL" id="JBHSQV010000177">
    <property type="protein sequence ID" value="MFC5988193.1"/>
    <property type="molecule type" value="Genomic_DNA"/>
</dbReference>
<keyword evidence="11" id="KW-1185">Reference proteome</keyword>
<dbReference type="PROSITE" id="PS51755">
    <property type="entry name" value="OMPR_PHOB"/>
    <property type="match status" value="1"/>
</dbReference>
<dbReference type="PROSITE" id="PS50110">
    <property type="entry name" value="RESPONSE_REGULATORY"/>
    <property type="match status" value="1"/>
</dbReference>
<dbReference type="InterPro" id="IPR011006">
    <property type="entry name" value="CheY-like_superfamily"/>
</dbReference>
<dbReference type="InterPro" id="IPR001789">
    <property type="entry name" value="Sig_transdc_resp-reg_receiver"/>
</dbReference>
<gene>
    <name evidence="10" type="ORF">ACFPXP_17465</name>
</gene>
<dbReference type="Gene3D" id="6.10.250.690">
    <property type="match status" value="1"/>
</dbReference>
<evidence type="ECO:0000256" key="3">
    <source>
        <dbReference type="ARBA" id="ARBA00023015"/>
    </source>
</evidence>
<dbReference type="Pfam" id="PF00486">
    <property type="entry name" value="Trans_reg_C"/>
    <property type="match status" value="1"/>
</dbReference>
<keyword evidence="1 6" id="KW-0597">Phosphoprotein</keyword>
<evidence type="ECO:0000313" key="10">
    <source>
        <dbReference type="EMBL" id="MFC5988193.1"/>
    </source>
</evidence>
<dbReference type="CDD" id="cd00383">
    <property type="entry name" value="trans_reg_C"/>
    <property type="match status" value="1"/>
</dbReference>
<dbReference type="Pfam" id="PF00072">
    <property type="entry name" value="Response_reg"/>
    <property type="match status" value="1"/>
</dbReference>
<feature type="domain" description="Response regulatory" evidence="8">
    <location>
        <begin position="4"/>
        <end position="117"/>
    </location>
</feature>
<feature type="domain" description="OmpR/PhoB-type" evidence="9">
    <location>
        <begin position="128"/>
        <end position="229"/>
    </location>
</feature>
<reference evidence="11" key="1">
    <citation type="journal article" date="2019" name="Int. J. Syst. Evol. Microbiol.">
        <title>The Global Catalogue of Microorganisms (GCM) 10K type strain sequencing project: providing services to taxonomists for standard genome sequencing and annotation.</title>
        <authorList>
            <consortium name="The Broad Institute Genomics Platform"/>
            <consortium name="The Broad Institute Genome Sequencing Center for Infectious Disease"/>
            <person name="Wu L."/>
            <person name="Ma J."/>
        </authorList>
    </citation>
    <scope>NUCLEOTIDE SEQUENCE [LARGE SCALE GENOMIC DNA]</scope>
    <source>
        <strain evidence="11">CCM 8749</strain>
    </source>
</reference>
<dbReference type="InterPro" id="IPR039420">
    <property type="entry name" value="WalR-like"/>
</dbReference>
<organism evidence="10 11">
    <name type="scientific">Marinicrinis lubricantis</name>
    <dbReference type="NCBI Taxonomy" id="2086470"/>
    <lineage>
        <taxon>Bacteria</taxon>
        <taxon>Bacillati</taxon>
        <taxon>Bacillota</taxon>
        <taxon>Bacilli</taxon>
        <taxon>Bacillales</taxon>
        <taxon>Paenibacillaceae</taxon>
    </lineage>
</organism>
<keyword evidence="2" id="KW-0902">Two-component regulatory system</keyword>